<dbReference type="EMBL" id="RQGD01000033">
    <property type="protein sequence ID" value="TGL58561.1"/>
    <property type="molecule type" value="Genomic_DNA"/>
</dbReference>
<reference evidence="2" key="1">
    <citation type="journal article" date="2019" name="PLoS Negl. Trop. Dis.">
        <title>Revisiting the worldwide diversity of Leptospira species in the environment.</title>
        <authorList>
            <person name="Vincent A.T."/>
            <person name="Schiettekatte O."/>
            <person name="Bourhy P."/>
            <person name="Veyrier F.J."/>
            <person name="Picardeau M."/>
        </authorList>
    </citation>
    <scope>NUCLEOTIDE SEQUENCE [LARGE SCALE GENOMIC DNA]</scope>
    <source>
        <strain evidence="2">201702476</strain>
    </source>
</reference>
<dbReference type="PANTHER" id="PTHR33428">
    <property type="entry name" value="CHLOROPHYLLASE-2, CHLOROPLASTIC"/>
    <property type="match status" value="1"/>
</dbReference>
<evidence type="ECO:0000313" key="3">
    <source>
        <dbReference type="Proteomes" id="UP000297693"/>
    </source>
</evidence>
<name>A0A4R9K0L4_9LEPT</name>
<evidence type="ECO:0000313" key="2">
    <source>
        <dbReference type="EMBL" id="TGL58561.1"/>
    </source>
</evidence>
<accession>A0A4R9K0L4</accession>
<protein>
    <recommendedName>
        <fullName evidence="1">PET hydrolase/cutinase-like domain-containing protein</fullName>
    </recommendedName>
</protein>
<dbReference type="InterPro" id="IPR041127">
    <property type="entry name" value="PET_hydrolase/cutinase-like"/>
</dbReference>
<dbReference type="Gene3D" id="3.40.50.1820">
    <property type="entry name" value="alpha/beta hydrolase"/>
    <property type="match status" value="1"/>
</dbReference>
<dbReference type="PANTHER" id="PTHR33428:SF14">
    <property type="entry name" value="CARBOXYLESTERASE TYPE B DOMAIN-CONTAINING PROTEIN"/>
    <property type="match status" value="1"/>
</dbReference>
<gene>
    <name evidence="2" type="ORF">EHQ58_10515</name>
</gene>
<organism evidence="2 3">
    <name type="scientific">Leptospira ognonensis</name>
    <dbReference type="NCBI Taxonomy" id="2484945"/>
    <lineage>
        <taxon>Bacteria</taxon>
        <taxon>Pseudomonadati</taxon>
        <taxon>Spirochaetota</taxon>
        <taxon>Spirochaetia</taxon>
        <taxon>Leptospirales</taxon>
        <taxon>Leptospiraceae</taxon>
        <taxon>Leptospira</taxon>
    </lineage>
</organism>
<dbReference type="Pfam" id="PF12740">
    <property type="entry name" value="PETase"/>
    <property type="match status" value="1"/>
</dbReference>
<dbReference type="SUPFAM" id="SSF53474">
    <property type="entry name" value="alpha/beta-Hydrolases"/>
    <property type="match status" value="1"/>
</dbReference>
<evidence type="ECO:0000259" key="1">
    <source>
        <dbReference type="Pfam" id="PF12740"/>
    </source>
</evidence>
<sequence>MNLHIINKLSLACLIGFGIFTNCSSKKEKSLFDQLIDVSGYTLMNTTSRCQISSANNTNYFASGAVATETSTVVDRINADLPNAGNVEIYYPRGTSVGLPVVVMFPGGNVHGSFYSRYASRIAAEGYVVYIPNRCTIFFTQWFLKPSSAAGNEVYAFAKSQNMDSSSPLFGRLDPEKIAYLGHSLGGVTALYALNGICQFPFCDSGSALLSQVKVAVLYGAGLADQLDSSKIILDSSGKAVPVGYLYGSLDSAFPPKDVQTSYANYKASKYLVEFEGANHYNITDVNAPFGANPEKSTSVLSQDAGITSIAQITVLFLNGYIKTNQADIFKLIRNATGVTGVTVTSSP</sequence>
<proteinExistence type="predicted"/>
<dbReference type="OrthoDB" id="9814760at2"/>
<dbReference type="Proteomes" id="UP000297693">
    <property type="component" value="Unassembled WGS sequence"/>
</dbReference>
<comment type="caution">
    <text evidence="2">The sequence shown here is derived from an EMBL/GenBank/DDBJ whole genome shotgun (WGS) entry which is preliminary data.</text>
</comment>
<dbReference type="AlphaFoldDB" id="A0A4R9K0L4"/>
<keyword evidence="3" id="KW-1185">Reference proteome</keyword>
<feature type="domain" description="PET hydrolase/cutinase-like" evidence="1">
    <location>
        <begin position="64"/>
        <end position="193"/>
    </location>
</feature>
<dbReference type="InterPro" id="IPR029058">
    <property type="entry name" value="AB_hydrolase_fold"/>
</dbReference>